<keyword evidence="6" id="KW-1185">Reference proteome</keyword>
<keyword evidence="1" id="KW-0226">DNA condensation</keyword>
<gene>
    <name evidence="5" type="ORF">GCM10022254_51560</name>
</gene>
<dbReference type="InterPro" id="IPR010992">
    <property type="entry name" value="IHF-like_DNA-bd_dom_sf"/>
</dbReference>
<dbReference type="InterPro" id="IPR020816">
    <property type="entry name" value="Histone-like_DNA-bd_CS"/>
</dbReference>
<evidence type="ECO:0000256" key="4">
    <source>
        <dbReference type="SAM" id="MobiDB-lite"/>
    </source>
</evidence>
<feature type="compositionally biased region" description="Basic residues" evidence="4">
    <location>
        <begin position="190"/>
        <end position="204"/>
    </location>
</feature>
<dbReference type="PANTHER" id="PTHR33175:SF3">
    <property type="entry name" value="DNA-BINDING PROTEIN HU-BETA"/>
    <property type="match status" value="1"/>
</dbReference>
<evidence type="ECO:0000313" key="5">
    <source>
        <dbReference type="EMBL" id="GAA4237887.1"/>
    </source>
</evidence>
<accession>A0ABP8CDD2</accession>
<keyword evidence="2" id="KW-0238">DNA-binding</keyword>
<dbReference type="PRINTS" id="PR01727">
    <property type="entry name" value="DNABINDINGHU"/>
</dbReference>
<reference evidence="6" key="1">
    <citation type="journal article" date="2019" name="Int. J. Syst. Evol. Microbiol.">
        <title>The Global Catalogue of Microorganisms (GCM) 10K type strain sequencing project: providing services to taxonomists for standard genome sequencing and annotation.</title>
        <authorList>
            <consortium name="The Broad Institute Genomics Platform"/>
            <consortium name="The Broad Institute Genome Sequencing Center for Infectious Disease"/>
            <person name="Wu L."/>
            <person name="Ma J."/>
        </authorList>
    </citation>
    <scope>NUCLEOTIDE SEQUENCE [LARGE SCALE GENOMIC DNA]</scope>
    <source>
        <strain evidence="6">JCM 17440</strain>
    </source>
</reference>
<name>A0ABP8CDD2_9ACTN</name>
<evidence type="ECO:0000256" key="3">
    <source>
        <dbReference type="RuleBase" id="RU003939"/>
    </source>
</evidence>
<dbReference type="InterPro" id="IPR000119">
    <property type="entry name" value="Hist_DNA-bd"/>
</dbReference>
<dbReference type="Proteomes" id="UP001501710">
    <property type="component" value="Unassembled WGS sequence"/>
</dbReference>
<sequence>MSSMDIRVRDPTRGYAEPYKSHQWRACRMNRSELVRAVAERAGSEEADARRHVDAVVETVMERVSAGERVIVTGFGTFERMSRQARSARNPRTGMPVEVPAAEVPRFRSGQTFRKRVAQGLPATAVAAAAAPEAAVSVVLESAPAKKPKSAKVAKVAKDGGKSAKKVKKDAEPKKASKKAKAHKVESPSKKRPGKAKARAKAGK</sequence>
<dbReference type="Gene3D" id="4.10.520.10">
    <property type="entry name" value="IHF-like DNA-binding proteins"/>
    <property type="match status" value="1"/>
</dbReference>
<proteinExistence type="inferred from homology"/>
<dbReference type="SUPFAM" id="SSF47729">
    <property type="entry name" value="IHF-like DNA-binding proteins"/>
    <property type="match status" value="1"/>
</dbReference>
<feature type="region of interest" description="Disordered" evidence="4">
    <location>
        <begin position="142"/>
        <end position="204"/>
    </location>
</feature>
<evidence type="ECO:0000313" key="6">
    <source>
        <dbReference type="Proteomes" id="UP001501710"/>
    </source>
</evidence>
<dbReference type="PANTHER" id="PTHR33175">
    <property type="entry name" value="DNA-BINDING PROTEIN HU"/>
    <property type="match status" value="1"/>
</dbReference>
<dbReference type="SMART" id="SM00411">
    <property type="entry name" value="BHL"/>
    <property type="match status" value="1"/>
</dbReference>
<evidence type="ECO:0000256" key="1">
    <source>
        <dbReference type="ARBA" id="ARBA00023067"/>
    </source>
</evidence>
<protein>
    <submittedName>
        <fullName evidence="5">Uncharacterized protein</fullName>
    </submittedName>
</protein>
<dbReference type="PROSITE" id="PS00045">
    <property type="entry name" value="HISTONE_LIKE"/>
    <property type="match status" value="1"/>
</dbReference>
<organism evidence="5 6">
    <name type="scientific">Actinomadura meridiana</name>
    <dbReference type="NCBI Taxonomy" id="559626"/>
    <lineage>
        <taxon>Bacteria</taxon>
        <taxon>Bacillati</taxon>
        <taxon>Actinomycetota</taxon>
        <taxon>Actinomycetes</taxon>
        <taxon>Streptosporangiales</taxon>
        <taxon>Thermomonosporaceae</taxon>
        <taxon>Actinomadura</taxon>
    </lineage>
</organism>
<comment type="caution">
    <text evidence="5">The sequence shown here is derived from an EMBL/GenBank/DDBJ whole genome shotgun (WGS) entry which is preliminary data.</text>
</comment>
<dbReference type="CDD" id="cd13831">
    <property type="entry name" value="HU"/>
    <property type="match status" value="1"/>
</dbReference>
<comment type="similarity">
    <text evidence="3">Belongs to the bacterial histone-like protein family.</text>
</comment>
<dbReference type="EMBL" id="BAABAS010000019">
    <property type="protein sequence ID" value="GAA4237887.1"/>
    <property type="molecule type" value="Genomic_DNA"/>
</dbReference>
<dbReference type="Pfam" id="PF00216">
    <property type="entry name" value="Bac_DNA_binding"/>
    <property type="match status" value="1"/>
</dbReference>
<evidence type="ECO:0000256" key="2">
    <source>
        <dbReference type="ARBA" id="ARBA00023125"/>
    </source>
</evidence>